<keyword evidence="1" id="KW-1133">Transmembrane helix</keyword>
<dbReference type="EMBL" id="JBHTJH010000008">
    <property type="protein sequence ID" value="MFD0862504.1"/>
    <property type="molecule type" value="Genomic_DNA"/>
</dbReference>
<name>A0ABW3D065_9FLAO</name>
<accession>A0ABW3D065</accession>
<dbReference type="RefSeq" id="WP_386407623.1">
    <property type="nucleotide sequence ID" value="NZ_JBHTJH010000008.1"/>
</dbReference>
<keyword evidence="1" id="KW-0472">Membrane</keyword>
<protein>
    <submittedName>
        <fullName evidence="2">Uncharacterized protein</fullName>
    </submittedName>
</protein>
<evidence type="ECO:0000256" key="1">
    <source>
        <dbReference type="SAM" id="Phobius"/>
    </source>
</evidence>
<dbReference type="Proteomes" id="UP001596978">
    <property type="component" value="Unassembled WGS sequence"/>
</dbReference>
<comment type="caution">
    <text evidence="2">The sequence shown here is derived from an EMBL/GenBank/DDBJ whole genome shotgun (WGS) entry which is preliminary data.</text>
</comment>
<sequence length="75" mass="8985">MKDLSYTEMTTDELYEAYLRSNDREEHLIELEILRRVEEVEHKLVRSKVHPAWAWVAIISLMALMLTIILTLVWK</sequence>
<keyword evidence="3" id="KW-1185">Reference proteome</keyword>
<organism evidence="2 3">
    <name type="scientific">Sungkyunkwania multivorans</name>
    <dbReference type="NCBI Taxonomy" id="1173618"/>
    <lineage>
        <taxon>Bacteria</taxon>
        <taxon>Pseudomonadati</taxon>
        <taxon>Bacteroidota</taxon>
        <taxon>Flavobacteriia</taxon>
        <taxon>Flavobacteriales</taxon>
        <taxon>Flavobacteriaceae</taxon>
        <taxon>Sungkyunkwania</taxon>
    </lineage>
</organism>
<feature type="transmembrane region" description="Helical" evidence="1">
    <location>
        <begin position="52"/>
        <end position="74"/>
    </location>
</feature>
<evidence type="ECO:0000313" key="2">
    <source>
        <dbReference type="EMBL" id="MFD0862504.1"/>
    </source>
</evidence>
<gene>
    <name evidence="2" type="ORF">ACFQ1M_09820</name>
</gene>
<keyword evidence="1" id="KW-0812">Transmembrane</keyword>
<proteinExistence type="predicted"/>
<evidence type="ECO:0000313" key="3">
    <source>
        <dbReference type="Proteomes" id="UP001596978"/>
    </source>
</evidence>
<reference evidence="3" key="1">
    <citation type="journal article" date="2019" name="Int. J. Syst. Evol. Microbiol.">
        <title>The Global Catalogue of Microorganisms (GCM) 10K type strain sequencing project: providing services to taxonomists for standard genome sequencing and annotation.</title>
        <authorList>
            <consortium name="The Broad Institute Genomics Platform"/>
            <consortium name="The Broad Institute Genome Sequencing Center for Infectious Disease"/>
            <person name="Wu L."/>
            <person name="Ma J."/>
        </authorList>
    </citation>
    <scope>NUCLEOTIDE SEQUENCE [LARGE SCALE GENOMIC DNA]</scope>
    <source>
        <strain evidence="3">CCUG 62952</strain>
    </source>
</reference>